<organism evidence="1">
    <name type="scientific">Hexamita inflata</name>
    <dbReference type="NCBI Taxonomy" id="28002"/>
    <lineage>
        <taxon>Eukaryota</taxon>
        <taxon>Metamonada</taxon>
        <taxon>Diplomonadida</taxon>
        <taxon>Hexamitidae</taxon>
        <taxon>Hexamitinae</taxon>
        <taxon>Hexamita</taxon>
    </lineage>
</organism>
<accession>A0AA86PDY2</accession>
<evidence type="ECO:0000313" key="1">
    <source>
        <dbReference type="EMBL" id="CAI9934400.1"/>
    </source>
</evidence>
<gene>
    <name evidence="1" type="ORF">HINF_LOCUS22045</name>
    <name evidence="2" type="ORF">HINF_LOCUS77833</name>
</gene>
<proteinExistence type="predicted"/>
<reference evidence="2 3" key="2">
    <citation type="submission" date="2024-07" db="EMBL/GenBank/DDBJ databases">
        <authorList>
            <person name="Akdeniz Z."/>
        </authorList>
    </citation>
    <scope>NUCLEOTIDE SEQUENCE [LARGE SCALE GENOMIC DNA]</scope>
</reference>
<keyword evidence="3" id="KW-1185">Reference proteome</keyword>
<evidence type="ECO:0000313" key="3">
    <source>
        <dbReference type="Proteomes" id="UP001642409"/>
    </source>
</evidence>
<dbReference type="AlphaFoldDB" id="A0AA86PDY2"/>
<comment type="caution">
    <text evidence="1">The sequence shown here is derived from an EMBL/GenBank/DDBJ whole genome shotgun (WGS) entry which is preliminary data.</text>
</comment>
<name>A0AA86PDY2_9EUKA</name>
<sequence>MIHKNQTIKALKEPVNILIINRIQRKLADHCQQNKCKYKSQEYMQKFQVQHNRESQAKMLTQTHSRLLRIQLTLRRTKQLAYSKISSIQAQLIGHRHSSGNTIA</sequence>
<dbReference type="EMBL" id="CAXDID020000787">
    <property type="protein sequence ID" value="CAL6114136.1"/>
    <property type="molecule type" value="Genomic_DNA"/>
</dbReference>
<evidence type="ECO:0000313" key="2">
    <source>
        <dbReference type="EMBL" id="CAL6114136.1"/>
    </source>
</evidence>
<reference evidence="1" key="1">
    <citation type="submission" date="2023-06" db="EMBL/GenBank/DDBJ databases">
        <authorList>
            <person name="Kurt Z."/>
        </authorList>
    </citation>
    <scope>NUCLEOTIDE SEQUENCE</scope>
</reference>
<protein>
    <submittedName>
        <fullName evidence="2">Hypothetical_protein</fullName>
    </submittedName>
</protein>
<dbReference type="EMBL" id="CATOUU010000566">
    <property type="protein sequence ID" value="CAI9934400.1"/>
    <property type="molecule type" value="Genomic_DNA"/>
</dbReference>
<dbReference type="Proteomes" id="UP001642409">
    <property type="component" value="Unassembled WGS sequence"/>
</dbReference>